<evidence type="ECO:0008006" key="3">
    <source>
        <dbReference type="Google" id="ProtNLM"/>
    </source>
</evidence>
<evidence type="ECO:0000313" key="1">
    <source>
        <dbReference type="EMBL" id="CTQ78501.1"/>
    </source>
</evidence>
<accession>A0A0M7AVG2</accession>
<dbReference type="SUPFAM" id="SSF53756">
    <property type="entry name" value="UDP-Glycosyltransferase/glycogen phosphorylase"/>
    <property type="match status" value="1"/>
</dbReference>
<gene>
    <name evidence="1" type="ORF">LA5096_05668</name>
</gene>
<dbReference type="Proteomes" id="UP000049983">
    <property type="component" value="Unassembled WGS sequence"/>
</dbReference>
<sequence length="393" mass="44772">MKIAFVKQDVYQDLYVCPAGTKDAHALLFSSMMRVGPVGLFTELDTSFYIVDEDPAPECQIYRSVIPKIADDVKLLKTKTIEHLPGEEFKRPGSPYPNGHFSVPCRSIDWSDFDVVISINVSIPKDVIRQHPQVLFCYMIGEANLASKWAEFGYDVCLNQLISNNITSKIGGAVDFPYTFVGPHCLENLLRQELGRGSLQDGVYAEINMSSERPVQSPPDELKPLVDDGYRVRIHKQNIKENLQELYDAKYFVKLGGRLIRGNSVIEAVSCGTLVLLPRDTLIHEELIPEGCSVENLEELTEKVRYLDDNPLEYERLLNLQRDVVRKMCFENAVTSLERCLQDKRIIMSKGSFLSQALQRKRRASVKTDLFLAKTATRFRKKYSRVRRALNLD</sequence>
<dbReference type="EMBL" id="CXWC01000015">
    <property type="protein sequence ID" value="CTQ78501.1"/>
    <property type="molecule type" value="Genomic_DNA"/>
</dbReference>
<organism evidence="1 2">
    <name type="scientific">Roseibium album</name>
    <dbReference type="NCBI Taxonomy" id="311410"/>
    <lineage>
        <taxon>Bacteria</taxon>
        <taxon>Pseudomonadati</taxon>
        <taxon>Pseudomonadota</taxon>
        <taxon>Alphaproteobacteria</taxon>
        <taxon>Hyphomicrobiales</taxon>
        <taxon>Stappiaceae</taxon>
        <taxon>Roseibium</taxon>
    </lineage>
</organism>
<protein>
    <recommendedName>
        <fullName evidence="3">Glycosyltransferase family 1 protein</fullName>
    </recommendedName>
</protein>
<name>A0A0M7AVG2_9HYPH</name>
<dbReference type="RefSeq" id="WP_055120128.1">
    <property type="nucleotide sequence ID" value="NZ_CXWA01000009.1"/>
</dbReference>
<dbReference type="OrthoDB" id="1049351at2"/>
<evidence type="ECO:0000313" key="2">
    <source>
        <dbReference type="Proteomes" id="UP000049983"/>
    </source>
</evidence>
<keyword evidence="2" id="KW-1185">Reference proteome</keyword>
<reference evidence="2" key="1">
    <citation type="submission" date="2015-07" db="EMBL/GenBank/DDBJ databases">
        <authorList>
            <person name="Rodrigo-Torres Lidia"/>
            <person name="Arahal R.David."/>
        </authorList>
    </citation>
    <scope>NUCLEOTIDE SEQUENCE [LARGE SCALE GENOMIC DNA]</scope>
    <source>
        <strain evidence="2">CECT 5096</strain>
    </source>
</reference>
<proteinExistence type="predicted"/>
<dbReference type="GeneID" id="97672912"/>
<dbReference type="AlphaFoldDB" id="A0A0M7AVG2"/>